<keyword evidence="3" id="KW-1185">Reference proteome</keyword>
<organism evidence="1 3">
    <name type="scientific">Gonapodya prolifera (strain JEL478)</name>
    <name type="common">Monoblepharis prolifera</name>
    <dbReference type="NCBI Taxonomy" id="1344416"/>
    <lineage>
        <taxon>Eukaryota</taxon>
        <taxon>Fungi</taxon>
        <taxon>Fungi incertae sedis</taxon>
        <taxon>Chytridiomycota</taxon>
        <taxon>Chytridiomycota incertae sedis</taxon>
        <taxon>Monoblepharidomycetes</taxon>
        <taxon>Monoblepharidales</taxon>
        <taxon>Gonapodyaceae</taxon>
        <taxon>Gonapodya</taxon>
    </lineage>
</organism>
<evidence type="ECO:0000313" key="1">
    <source>
        <dbReference type="EMBL" id="KXS09230.1"/>
    </source>
</evidence>
<evidence type="ECO:0000313" key="2">
    <source>
        <dbReference type="EMBL" id="KXS16067.1"/>
    </source>
</evidence>
<accession>A0A138ZXK5</accession>
<dbReference type="Proteomes" id="UP000070544">
    <property type="component" value="Unassembled WGS sequence"/>
</dbReference>
<sequence>MENARNGSLSLSIAPQVRWERSIVVWPASANGLGGHCFCHVENVGPFTICQRCIFRAIVYLSGVWSARAENDGFNDMVLDTFDSRSIDTWE</sequence>
<evidence type="ECO:0000313" key="3">
    <source>
        <dbReference type="Proteomes" id="UP000070544"/>
    </source>
</evidence>
<name>A0A138ZXK5_GONPJ</name>
<dbReference type="EMBL" id="KQ965875">
    <property type="protein sequence ID" value="KXS09230.1"/>
    <property type="molecule type" value="Genomic_DNA"/>
</dbReference>
<protein>
    <submittedName>
        <fullName evidence="1">Uncharacterized protein</fullName>
    </submittedName>
</protein>
<dbReference type="EMBL" id="KQ965756">
    <property type="protein sequence ID" value="KXS16067.1"/>
    <property type="molecule type" value="Genomic_DNA"/>
</dbReference>
<proteinExistence type="predicted"/>
<dbReference type="AlphaFoldDB" id="A0A138ZXK5"/>
<reference evidence="1 3" key="1">
    <citation type="journal article" date="2015" name="Genome Biol. Evol.">
        <title>Phylogenomic analyses indicate that early fungi evolved digesting cell walls of algal ancestors of land plants.</title>
        <authorList>
            <person name="Chang Y."/>
            <person name="Wang S."/>
            <person name="Sekimoto S."/>
            <person name="Aerts A.L."/>
            <person name="Choi C."/>
            <person name="Clum A."/>
            <person name="LaButti K.M."/>
            <person name="Lindquist E.A."/>
            <person name="Yee Ngan C."/>
            <person name="Ohm R.A."/>
            <person name="Salamov A.A."/>
            <person name="Grigoriev I.V."/>
            <person name="Spatafora J.W."/>
            <person name="Berbee M.L."/>
        </authorList>
    </citation>
    <scope>NUCLEOTIDE SEQUENCE [LARGE SCALE GENOMIC DNA]</scope>
    <source>
        <strain evidence="1 3">JEL478</strain>
    </source>
</reference>
<gene>
    <name evidence="2" type="ORF">M427DRAFT_55979</name>
    <name evidence="1" type="ORF">M427DRAFT_64396</name>
</gene>